<dbReference type="Proteomes" id="UP001521931">
    <property type="component" value="Unassembled WGS sequence"/>
</dbReference>
<dbReference type="SUPFAM" id="SSF52540">
    <property type="entry name" value="P-loop containing nucleoside triphosphate hydrolases"/>
    <property type="match status" value="1"/>
</dbReference>
<evidence type="ECO:0000313" key="3">
    <source>
        <dbReference type="Proteomes" id="UP001521931"/>
    </source>
</evidence>
<protein>
    <submittedName>
        <fullName evidence="2">Dynamin family protein</fullName>
    </submittedName>
</protein>
<dbReference type="EMBL" id="JAKRCV010000059">
    <property type="protein sequence ID" value="MCG7323133.1"/>
    <property type="molecule type" value="Genomic_DNA"/>
</dbReference>
<organism evidence="2 3">
    <name type="scientific">Arsenicicoccus bolidensis</name>
    <dbReference type="NCBI Taxonomy" id="229480"/>
    <lineage>
        <taxon>Bacteria</taxon>
        <taxon>Bacillati</taxon>
        <taxon>Actinomycetota</taxon>
        <taxon>Actinomycetes</taxon>
        <taxon>Micrococcales</taxon>
        <taxon>Intrasporangiaceae</taxon>
        <taxon>Arsenicicoccus</taxon>
    </lineage>
</organism>
<reference evidence="2 3" key="1">
    <citation type="submission" date="2022-02" db="EMBL/GenBank/DDBJ databases">
        <title>Uncovering new skin microbiome diversity through culturing and metagenomics.</title>
        <authorList>
            <person name="Conlan S."/>
            <person name="Deming C."/>
            <person name="Nisc Comparative Sequencing Program N."/>
            <person name="Segre J.A."/>
        </authorList>
    </citation>
    <scope>NUCLEOTIDE SEQUENCE [LARGE SCALE GENOMIC DNA]</scope>
    <source>
        <strain evidence="2 3">ACRQZ</strain>
    </source>
</reference>
<dbReference type="PANTHER" id="PTHR42698">
    <property type="entry name" value="GTPASE ERA"/>
    <property type="match status" value="1"/>
</dbReference>
<name>A0ABS9Q5H1_9MICO</name>
<feature type="domain" description="Dynamin N-terminal" evidence="1">
    <location>
        <begin position="77"/>
        <end position="219"/>
    </location>
</feature>
<dbReference type="Pfam" id="PF00350">
    <property type="entry name" value="Dynamin_N"/>
    <property type="match status" value="1"/>
</dbReference>
<proteinExistence type="predicted"/>
<evidence type="ECO:0000259" key="1">
    <source>
        <dbReference type="Pfam" id="PF00350"/>
    </source>
</evidence>
<keyword evidence="3" id="KW-1185">Reference proteome</keyword>
<dbReference type="InterPro" id="IPR045063">
    <property type="entry name" value="Dynamin_N"/>
</dbReference>
<comment type="caution">
    <text evidence="2">The sequence shown here is derived from an EMBL/GenBank/DDBJ whole genome shotgun (WGS) entry which is preliminary data.</text>
</comment>
<dbReference type="InterPro" id="IPR027417">
    <property type="entry name" value="P-loop_NTPase"/>
</dbReference>
<accession>A0ABS9Q5H1</accession>
<dbReference type="InterPro" id="IPR005662">
    <property type="entry name" value="GTPase_Era-like"/>
</dbReference>
<gene>
    <name evidence="2" type="ORF">MHL29_14710</name>
</gene>
<sequence length="584" mass="62627">MIATRGGLVEMVASPAPGGNDRLPDAVAHLKTVVDRAQFPIELASTAEARAARTSLVTQLDDYVIPRLAALDAPLLVVVGGSTGSGKSTLVNSVVRETVSRSGVLRPTTRAPVLVHHEADREWFTTKVLPRFGRLTGRSDSQGTADDDMSSVRLVTSDSLPAGLALLDAPDIDSVVAANRELSRQLLNAADLWLFVTTAARYADAVPWDLLREAGDRGTSVAIVLDRVPDEAVVEVREDLARMLAEQRLDGAPIFTVRETVLEEGGLLPEGEVGPLRRWLATLAEDAVARQTVVRRTLSGALDSLSGRVTGLVEASDDQQMAASGLRRAADRAYDDALEGVELGVSDGTLLRGEVLARWQEFVGTGEFLRTIESGIGRIRDRITAAVKGQPQPADQLGEVLQSGVASLIQAQADRAASDVRRQWRNAPGGEVLLAHRTGLGMSSVDLPDRVDRLVRDWQSDLLAMIREEGQDKRTTARVLAYGVNALSVVLMLVVFTHTSGLTGAEGGIAAGSAVLGQRILEAIFGDQAVRDLARKARRDLMDRVQALYADEERRYLEAVDDVAVDTNQSSDLAQAAVSVRAAR</sequence>
<dbReference type="CDD" id="cd00882">
    <property type="entry name" value="Ras_like_GTPase"/>
    <property type="match status" value="1"/>
</dbReference>
<dbReference type="PANTHER" id="PTHR42698:SF1">
    <property type="entry name" value="GTPASE ERA, MITOCHONDRIAL"/>
    <property type="match status" value="1"/>
</dbReference>
<dbReference type="Gene3D" id="3.40.50.300">
    <property type="entry name" value="P-loop containing nucleotide triphosphate hydrolases"/>
    <property type="match status" value="1"/>
</dbReference>
<dbReference type="RefSeq" id="WP_239265708.1">
    <property type="nucleotide sequence ID" value="NZ_JAKRCV010000059.1"/>
</dbReference>
<evidence type="ECO:0000313" key="2">
    <source>
        <dbReference type="EMBL" id="MCG7323133.1"/>
    </source>
</evidence>